<accession>A0A8S5QCF0</accession>
<sequence length="90" mass="10306">MWESPIRQLPIKLEKEEVGEDTYMYGRVDKSQLTAQELREHAAYVEGMNQDAISLYVNITGLSEDAAVQKYLEALAKVRAERSDREGWGE</sequence>
<proteinExistence type="predicted"/>
<organism evidence="1">
    <name type="scientific">Myoviridae sp. ctw4b6</name>
    <dbReference type="NCBI Taxonomy" id="2825206"/>
    <lineage>
        <taxon>Viruses</taxon>
        <taxon>Duplodnaviria</taxon>
        <taxon>Heunggongvirae</taxon>
        <taxon>Uroviricota</taxon>
        <taxon>Caudoviricetes</taxon>
    </lineage>
</organism>
<dbReference type="EMBL" id="BK015628">
    <property type="protein sequence ID" value="DAE16626.1"/>
    <property type="molecule type" value="Genomic_DNA"/>
</dbReference>
<protein>
    <submittedName>
        <fullName evidence="1">Uncharacterized protein</fullName>
    </submittedName>
</protein>
<evidence type="ECO:0000313" key="1">
    <source>
        <dbReference type="EMBL" id="DAE16626.1"/>
    </source>
</evidence>
<name>A0A8S5QCF0_9CAUD</name>
<reference evidence="1" key="1">
    <citation type="journal article" date="2021" name="Proc. Natl. Acad. Sci. U.S.A.">
        <title>A Catalog of Tens of Thousands of Viruses from Human Metagenomes Reveals Hidden Associations with Chronic Diseases.</title>
        <authorList>
            <person name="Tisza M.J."/>
            <person name="Buck C.B."/>
        </authorList>
    </citation>
    <scope>NUCLEOTIDE SEQUENCE</scope>
    <source>
        <strain evidence="1">Ctw4b6</strain>
    </source>
</reference>